<dbReference type="RefSeq" id="XP_022483042.1">
    <property type="nucleotide sequence ID" value="XM_022637103.1"/>
</dbReference>
<reference evidence="2 3" key="1">
    <citation type="journal article" date="2016" name="Sci. Rep.">
        <title>Penicillium arizonense, a new, genome sequenced fungal species, reveals a high chemical diversity in secreted metabolites.</title>
        <authorList>
            <person name="Grijseels S."/>
            <person name="Nielsen J.C."/>
            <person name="Randelovic M."/>
            <person name="Nielsen J."/>
            <person name="Nielsen K.F."/>
            <person name="Workman M."/>
            <person name="Frisvad J.C."/>
        </authorList>
    </citation>
    <scope>NUCLEOTIDE SEQUENCE [LARGE SCALE GENOMIC DNA]</scope>
    <source>
        <strain evidence="2 3">CBS 141311</strain>
    </source>
</reference>
<gene>
    <name evidence="2" type="ORF">PENARI_c041G02434</name>
</gene>
<feature type="compositionally biased region" description="Basic and acidic residues" evidence="1">
    <location>
        <begin position="71"/>
        <end position="83"/>
    </location>
</feature>
<protein>
    <submittedName>
        <fullName evidence="2">Uncharacterized protein</fullName>
    </submittedName>
</protein>
<dbReference type="Proteomes" id="UP000177622">
    <property type="component" value="Unassembled WGS sequence"/>
</dbReference>
<dbReference type="AlphaFoldDB" id="A0A1F5L2Z1"/>
<evidence type="ECO:0000313" key="2">
    <source>
        <dbReference type="EMBL" id="OGE47583.1"/>
    </source>
</evidence>
<sequence>MARRFEAGALPNLGAPVRPEWSAKPIFAPAYLESLNPSHVSTFSHSTPKCPMMEAIADDLPDNDVNGDISSSRDQDAKAEQRRQQNRRNAQGWRASSGVPGWGGYPGKFATYGLTTEAATSSMTGLLSLCPPPG</sequence>
<feature type="region of interest" description="Disordered" evidence="1">
    <location>
        <begin position="57"/>
        <end position="99"/>
    </location>
</feature>
<keyword evidence="3" id="KW-1185">Reference proteome</keyword>
<dbReference type="GeneID" id="34581837"/>
<name>A0A1F5L2Z1_PENAI</name>
<evidence type="ECO:0000313" key="3">
    <source>
        <dbReference type="Proteomes" id="UP000177622"/>
    </source>
</evidence>
<comment type="caution">
    <text evidence="2">The sequence shown here is derived from an EMBL/GenBank/DDBJ whole genome shotgun (WGS) entry which is preliminary data.</text>
</comment>
<dbReference type="EMBL" id="LXJU01000041">
    <property type="protein sequence ID" value="OGE47583.1"/>
    <property type="molecule type" value="Genomic_DNA"/>
</dbReference>
<accession>A0A1F5L2Z1</accession>
<evidence type="ECO:0000256" key="1">
    <source>
        <dbReference type="SAM" id="MobiDB-lite"/>
    </source>
</evidence>
<organism evidence="2 3">
    <name type="scientific">Penicillium arizonense</name>
    <dbReference type="NCBI Taxonomy" id="1835702"/>
    <lineage>
        <taxon>Eukaryota</taxon>
        <taxon>Fungi</taxon>
        <taxon>Dikarya</taxon>
        <taxon>Ascomycota</taxon>
        <taxon>Pezizomycotina</taxon>
        <taxon>Eurotiomycetes</taxon>
        <taxon>Eurotiomycetidae</taxon>
        <taxon>Eurotiales</taxon>
        <taxon>Aspergillaceae</taxon>
        <taxon>Penicillium</taxon>
    </lineage>
</organism>
<proteinExistence type="predicted"/>